<dbReference type="AlphaFoldDB" id="A0A1G8BQT3"/>
<dbReference type="InterPro" id="IPR043968">
    <property type="entry name" value="SGNH"/>
</dbReference>
<dbReference type="EMBL" id="FNDT01000001">
    <property type="protein sequence ID" value="SDH35464.1"/>
    <property type="molecule type" value="Genomic_DNA"/>
</dbReference>
<protein>
    <recommendedName>
        <fullName evidence="1">SGNH domain-containing protein</fullName>
    </recommendedName>
</protein>
<proteinExistence type="predicted"/>
<dbReference type="STRING" id="335973.SAMN04488693_10125"/>
<reference evidence="2 3" key="1">
    <citation type="submission" date="2016-10" db="EMBL/GenBank/DDBJ databases">
        <authorList>
            <person name="de Groot N.N."/>
        </authorList>
    </citation>
    <scope>NUCLEOTIDE SEQUENCE [LARGE SCALE GENOMIC DNA]</scope>
    <source>
        <strain evidence="2 3">NP_1H</strain>
    </source>
</reference>
<dbReference type="Pfam" id="PF19040">
    <property type="entry name" value="SGNH"/>
    <property type="match status" value="1"/>
</dbReference>
<evidence type="ECO:0000313" key="3">
    <source>
        <dbReference type="Proteomes" id="UP000199258"/>
    </source>
</evidence>
<evidence type="ECO:0000259" key="1">
    <source>
        <dbReference type="Pfam" id="PF19040"/>
    </source>
</evidence>
<accession>A0A1G8BQT3</accession>
<gene>
    <name evidence="2" type="ORF">SAMN04488693_10125</name>
</gene>
<organism evidence="2 3">
    <name type="scientific">Arthrobacter subterraneus</name>
    <dbReference type="NCBI Taxonomy" id="335973"/>
    <lineage>
        <taxon>Bacteria</taxon>
        <taxon>Bacillati</taxon>
        <taxon>Actinomycetota</taxon>
        <taxon>Actinomycetes</taxon>
        <taxon>Micrococcales</taxon>
        <taxon>Micrococcaceae</taxon>
        <taxon>Arthrobacter</taxon>
    </lineage>
</organism>
<name>A0A1G8BQT3_9MICC</name>
<keyword evidence="3" id="KW-1185">Reference proteome</keyword>
<dbReference type="RefSeq" id="WP_026544128.1">
    <property type="nucleotide sequence ID" value="NZ_FNDT01000001.1"/>
</dbReference>
<dbReference type="Proteomes" id="UP000199258">
    <property type="component" value="Unassembled WGS sequence"/>
</dbReference>
<feature type="domain" description="SGNH" evidence="1">
    <location>
        <begin position="2"/>
        <end position="51"/>
    </location>
</feature>
<sequence length="65" mass="7458">MAHPHAAKLFDATDLICSERSCDPVVGNMHVYIDDNHLTETYVESMYPAFRDIFRKATGWEDIRG</sequence>
<evidence type="ECO:0000313" key="2">
    <source>
        <dbReference type="EMBL" id="SDH35464.1"/>
    </source>
</evidence>